<evidence type="ECO:0000256" key="3">
    <source>
        <dbReference type="ARBA" id="ARBA00023002"/>
    </source>
</evidence>
<keyword evidence="3" id="KW-0560">Oxidoreductase</keyword>
<keyword evidence="2" id="KW-0521">NADP</keyword>
<evidence type="ECO:0000256" key="1">
    <source>
        <dbReference type="ARBA" id="ARBA00006484"/>
    </source>
</evidence>
<dbReference type="AlphaFoldDB" id="A0A6A6FHG3"/>
<dbReference type="GO" id="GO:0050664">
    <property type="term" value="F:oxidoreductase activity, acting on NAD(P)H, oxygen as acceptor"/>
    <property type="evidence" value="ECO:0007669"/>
    <property type="project" value="TreeGrafter"/>
</dbReference>
<proteinExistence type="inferred from homology"/>
<dbReference type="Gene3D" id="3.40.50.720">
    <property type="entry name" value="NAD(P)-binding Rossmann-like Domain"/>
    <property type="match status" value="1"/>
</dbReference>
<dbReference type="InterPro" id="IPR036291">
    <property type="entry name" value="NAD(P)-bd_dom_sf"/>
</dbReference>
<dbReference type="GO" id="GO:0016616">
    <property type="term" value="F:oxidoreductase activity, acting on the CH-OH group of donors, NAD or NADP as acceptor"/>
    <property type="evidence" value="ECO:0007669"/>
    <property type="project" value="UniProtKB-ARBA"/>
</dbReference>
<accession>A0A6A6FHG3</accession>
<dbReference type="PRINTS" id="PR00080">
    <property type="entry name" value="SDRFAMILY"/>
</dbReference>
<dbReference type="PANTHER" id="PTHR43008">
    <property type="entry name" value="BENZIL REDUCTASE"/>
    <property type="match status" value="1"/>
</dbReference>
<evidence type="ECO:0000256" key="2">
    <source>
        <dbReference type="ARBA" id="ARBA00022857"/>
    </source>
</evidence>
<dbReference type="EMBL" id="ML992672">
    <property type="protein sequence ID" value="KAF2212813.1"/>
    <property type="molecule type" value="Genomic_DNA"/>
</dbReference>
<gene>
    <name evidence="4" type="ORF">CERZMDRAFT_40865</name>
</gene>
<dbReference type="Proteomes" id="UP000799539">
    <property type="component" value="Unassembled WGS sequence"/>
</dbReference>
<dbReference type="Pfam" id="PF13561">
    <property type="entry name" value="adh_short_C2"/>
    <property type="match status" value="1"/>
</dbReference>
<dbReference type="OrthoDB" id="417891at2759"/>
<organism evidence="4 5">
    <name type="scientific">Cercospora zeae-maydis SCOH1-5</name>
    <dbReference type="NCBI Taxonomy" id="717836"/>
    <lineage>
        <taxon>Eukaryota</taxon>
        <taxon>Fungi</taxon>
        <taxon>Dikarya</taxon>
        <taxon>Ascomycota</taxon>
        <taxon>Pezizomycotina</taxon>
        <taxon>Dothideomycetes</taxon>
        <taxon>Dothideomycetidae</taxon>
        <taxon>Mycosphaerellales</taxon>
        <taxon>Mycosphaerellaceae</taxon>
        <taxon>Cercospora</taxon>
    </lineage>
</organism>
<comment type="similarity">
    <text evidence="1">Belongs to the short-chain dehydrogenases/reductases (SDR) family.</text>
</comment>
<dbReference type="InterPro" id="IPR002347">
    <property type="entry name" value="SDR_fam"/>
</dbReference>
<dbReference type="SUPFAM" id="SSF51735">
    <property type="entry name" value="NAD(P)-binding Rossmann-fold domains"/>
    <property type="match status" value="1"/>
</dbReference>
<evidence type="ECO:0000313" key="4">
    <source>
        <dbReference type="EMBL" id="KAF2212813.1"/>
    </source>
</evidence>
<name>A0A6A6FHG3_9PEZI</name>
<dbReference type="FunFam" id="3.40.50.720:FF:000084">
    <property type="entry name" value="Short-chain dehydrogenase reductase"/>
    <property type="match status" value="1"/>
</dbReference>
<keyword evidence="5" id="KW-1185">Reference proteome</keyword>
<reference evidence="4" key="1">
    <citation type="journal article" date="2020" name="Stud. Mycol.">
        <title>101 Dothideomycetes genomes: a test case for predicting lifestyles and emergence of pathogens.</title>
        <authorList>
            <person name="Haridas S."/>
            <person name="Albert R."/>
            <person name="Binder M."/>
            <person name="Bloem J."/>
            <person name="Labutti K."/>
            <person name="Salamov A."/>
            <person name="Andreopoulos B."/>
            <person name="Baker S."/>
            <person name="Barry K."/>
            <person name="Bills G."/>
            <person name="Bluhm B."/>
            <person name="Cannon C."/>
            <person name="Castanera R."/>
            <person name="Culley D."/>
            <person name="Daum C."/>
            <person name="Ezra D."/>
            <person name="Gonzalez J."/>
            <person name="Henrissat B."/>
            <person name="Kuo A."/>
            <person name="Liang C."/>
            <person name="Lipzen A."/>
            <person name="Lutzoni F."/>
            <person name="Magnuson J."/>
            <person name="Mondo S."/>
            <person name="Nolan M."/>
            <person name="Ohm R."/>
            <person name="Pangilinan J."/>
            <person name="Park H.-J."/>
            <person name="Ramirez L."/>
            <person name="Alfaro M."/>
            <person name="Sun H."/>
            <person name="Tritt A."/>
            <person name="Yoshinaga Y."/>
            <person name="Zwiers L.-H."/>
            <person name="Turgeon B."/>
            <person name="Goodwin S."/>
            <person name="Spatafora J."/>
            <person name="Crous P."/>
            <person name="Grigoriev I."/>
        </authorList>
    </citation>
    <scope>NUCLEOTIDE SEQUENCE</scope>
    <source>
        <strain evidence="4">SCOH1-5</strain>
    </source>
</reference>
<protein>
    <submittedName>
        <fullName evidence="4">Uncharacterized protein</fullName>
    </submittedName>
</protein>
<dbReference type="PRINTS" id="PR00081">
    <property type="entry name" value="GDHRDH"/>
</dbReference>
<dbReference type="PANTHER" id="PTHR43008:SF4">
    <property type="entry name" value="CHAIN DEHYDROGENASE, PUTATIVE (AFU_ORTHOLOGUE AFUA_4G08710)-RELATED"/>
    <property type="match status" value="1"/>
</dbReference>
<sequence>MAPTNRFDISGRNYIVTGGAQGIGYQVLETLAESGANVVGLDIKSQPSVDYATLASRFGVKAQYFQADVANEESLTAAFHKAVDFLGSVDGSITCAGIALEKAFEETTWNETRRLQEINVVGTYHTAQLTAEQLKKQGRSGSIVLIASITSHTVLPFHRMSAYGASKGAVKTLSEALAIELAPHKIRVNSISPGFIDTEMTQEVRTANPKMNDIMQNYPPLQRIGTRDDLTGAIIYLLSDAASYTTGADIAITGGLHVGRIGT</sequence>
<evidence type="ECO:0000313" key="5">
    <source>
        <dbReference type="Proteomes" id="UP000799539"/>
    </source>
</evidence>